<evidence type="ECO:0000313" key="5">
    <source>
        <dbReference type="Proteomes" id="UP000265140"/>
    </source>
</evidence>
<feature type="compositionally biased region" description="Low complexity" evidence="3">
    <location>
        <begin position="192"/>
        <end position="220"/>
    </location>
</feature>
<reference evidence="4" key="2">
    <citation type="submission" date="2020-02" db="EMBL/GenBank/DDBJ databases">
        <title>Esox lucius (northern pike) genome, fEsoLuc1, primary haplotype.</title>
        <authorList>
            <person name="Myers G."/>
            <person name="Karagic N."/>
            <person name="Meyer A."/>
            <person name="Pippel M."/>
            <person name="Reichard M."/>
            <person name="Winkler S."/>
            <person name="Tracey A."/>
            <person name="Sims Y."/>
            <person name="Howe K."/>
            <person name="Rhie A."/>
            <person name="Formenti G."/>
            <person name="Durbin R."/>
            <person name="Fedrigo O."/>
            <person name="Jarvis E.D."/>
        </authorList>
    </citation>
    <scope>NUCLEOTIDE SEQUENCE [LARGE SCALE GENOMIC DNA]</scope>
</reference>
<feature type="compositionally biased region" description="Polar residues" evidence="3">
    <location>
        <begin position="283"/>
        <end position="296"/>
    </location>
</feature>
<dbReference type="KEGG" id="els:105021094"/>
<feature type="compositionally biased region" description="Basic residues" evidence="3">
    <location>
        <begin position="174"/>
        <end position="191"/>
    </location>
</feature>
<dbReference type="Pfam" id="PF13879">
    <property type="entry name" value="Hmw_CFAP97"/>
    <property type="match status" value="1"/>
</dbReference>
<organism evidence="4 5">
    <name type="scientific">Esox lucius</name>
    <name type="common">Northern pike</name>
    <dbReference type="NCBI Taxonomy" id="8010"/>
    <lineage>
        <taxon>Eukaryota</taxon>
        <taxon>Metazoa</taxon>
        <taxon>Chordata</taxon>
        <taxon>Craniata</taxon>
        <taxon>Vertebrata</taxon>
        <taxon>Euteleostomi</taxon>
        <taxon>Actinopterygii</taxon>
        <taxon>Neopterygii</taxon>
        <taxon>Teleostei</taxon>
        <taxon>Protacanthopterygii</taxon>
        <taxon>Esociformes</taxon>
        <taxon>Esocidae</taxon>
        <taxon>Esox</taxon>
    </lineage>
</organism>
<reference evidence="4" key="3">
    <citation type="submission" date="2025-08" db="UniProtKB">
        <authorList>
            <consortium name="Ensembl"/>
        </authorList>
    </citation>
    <scope>IDENTIFICATION</scope>
</reference>
<dbReference type="OMA" id="DEKCCEE"/>
<feature type="compositionally biased region" description="Polar residues" evidence="3">
    <location>
        <begin position="517"/>
        <end position="531"/>
    </location>
</feature>
<keyword evidence="5" id="KW-1185">Reference proteome</keyword>
<reference evidence="5" key="1">
    <citation type="journal article" date="2014" name="PLoS ONE">
        <title>The genome and linkage map of the northern pike (Esox lucius): conserved synteny revealed between the salmonid sister group and the Neoteleostei.</title>
        <authorList>
            <person name="Rondeau E.B."/>
            <person name="Minkley D.R."/>
            <person name="Leong J.S."/>
            <person name="Messmer A.M."/>
            <person name="Jantzen J.R."/>
            <person name="von Schalburg K.R."/>
            <person name="Lemon C."/>
            <person name="Bird N.H."/>
            <person name="Koop B.F."/>
        </authorList>
    </citation>
    <scope>NUCLEOTIDE SEQUENCE</scope>
</reference>
<dbReference type="GeneTree" id="ENSGT00390000010356"/>
<dbReference type="Bgee" id="ENSELUG00000004787">
    <property type="expression patterns" value="Expressed in ovary and 15 other cell types or tissues"/>
</dbReference>
<dbReference type="InParanoid" id="A0A3P8XG76"/>
<dbReference type="InterPro" id="IPR038791">
    <property type="entry name" value="Cfap97/Hemingway"/>
</dbReference>
<feature type="compositionally biased region" description="Polar residues" evidence="3">
    <location>
        <begin position="31"/>
        <end position="42"/>
    </location>
</feature>
<sequence length="544" mass="58864">MYSPKELEGEVDHSFFDSDGDVEDSGIYKEQSINSEIGSKRSSLAKKETDTQPDAPQAKGIIGTKRSNAGTRDPSPLELIPQPATEEESQVVGAEDRSWSSSISSTKSEKDGSVEGEVSSIHSKISCDIRTASSAEEQEEGTDDDEDGYHQSQDESEEESGKPSGPRLIPGPKGTHHSHPKKPVRKLRHRSLSPSSSSSGSETDDSYSSGESSSSEPPLSVDMVHPGSPDPHPSLPTTQTFTSSSPRRRPPRLGSAADSKMLHPITVNATMEEEEDTVTDVTPLSTPDGSPVQSLNLGVGRNMMVVEAEYQGAGGVGVRQHQHQGTGGSAATGNLSSIPPEEEGGSCDPDLDLALLSRLGNDLTIHCPSRGGNRKNYSFNNDEVRHIDRENQRLLHQLSLRSRPRSTGATSTNSNSLRRSNGRGGGPPPARLYHSALNRQREQQRIEKENLAFLRRLESVRPTRGMKRAEQLADYQRHAGYLGIATPLPAMDRSSSKMERNTTGMSPGKSPRRGSTNHHQNARTSSTNTPTLLPRYASAEMSHS</sequence>
<dbReference type="PANTHER" id="PTHR23035">
    <property type="entry name" value="CILIA- AND FLAGELLA-ASSOCIATED PROTEIN 97-RELATED"/>
    <property type="match status" value="1"/>
</dbReference>
<dbReference type="CTD" id="57587"/>
<dbReference type="Proteomes" id="UP000265140">
    <property type="component" value="Chromosome 25"/>
</dbReference>
<dbReference type="Ensembl" id="ENSELUT00000013776.3">
    <property type="protein sequence ID" value="ENSELUP00000003592.1"/>
    <property type="gene ID" value="ENSELUG00000004787.3"/>
</dbReference>
<proteinExistence type="inferred from homology"/>
<evidence type="ECO:0000313" key="4">
    <source>
        <dbReference type="Ensembl" id="ENSELUP00000003592.1"/>
    </source>
</evidence>
<dbReference type="OrthoDB" id="515313at2759"/>
<feature type="compositionally biased region" description="Basic and acidic residues" evidence="3">
    <location>
        <begin position="1"/>
        <end position="16"/>
    </location>
</feature>
<reference evidence="4" key="4">
    <citation type="submission" date="2025-09" db="UniProtKB">
        <authorList>
            <consortium name="Ensembl"/>
        </authorList>
    </citation>
    <scope>IDENTIFICATION</scope>
</reference>
<feature type="compositionally biased region" description="Low complexity" evidence="3">
    <location>
        <begin position="397"/>
        <end position="419"/>
    </location>
</feature>
<protein>
    <recommendedName>
        <fullName evidence="2">Cilia- and flagella-associated protein 97</fullName>
    </recommendedName>
</protein>
<dbReference type="PANTHER" id="PTHR23035:SF1">
    <property type="entry name" value="CILIA- AND FLAGELLA-ASSOCIATED PROTEIN 97"/>
    <property type="match status" value="1"/>
</dbReference>
<feature type="region of interest" description="Disordered" evidence="3">
    <location>
        <begin position="397"/>
        <end position="433"/>
    </location>
</feature>
<feature type="region of interest" description="Disordered" evidence="3">
    <location>
        <begin position="1"/>
        <end position="296"/>
    </location>
</feature>
<dbReference type="STRING" id="8010.ENSELUP00000003592"/>
<evidence type="ECO:0000256" key="2">
    <source>
        <dbReference type="ARBA" id="ARBA00021424"/>
    </source>
</evidence>
<dbReference type="AlphaFoldDB" id="A0A3P8XG76"/>
<dbReference type="GO" id="GO:0007283">
    <property type="term" value="P:spermatogenesis"/>
    <property type="evidence" value="ECO:0007669"/>
    <property type="project" value="TreeGrafter"/>
</dbReference>
<feature type="compositionally biased region" description="Acidic residues" evidence="3">
    <location>
        <begin position="136"/>
        <end position="147"/>
    </location>
</feature>
<evidence type="ECO:0000256" key="3">
    <source>
        <dbReference type="SAM" id="MobiDB-lite"/>
    </source>
</evidence>
<feature type="compositionally biased region" description="Low complexity" evidence="3">
    <location>
        <begin position="235"/>
        <end position="245"/>
    </location>
</feature>
<accession>A0A3P8XG76</accession>
<evidence type="ECO:0000256" key="1">
    <source>
        <dbReference type="ARBA" id="ARBA00008315"/>
    </source>
</evidence>
<name>A0A3P8XG76_ESOLU</name>
<feature type="region of interest" description="Disordered" evidence="3">
    <location>
        <begin position="487"/>
        <end position="544"/>
    </location>
</feature>
<dbReference type="GeneID" id="105021094"/>
<dbReference type="RefSeq" id="XP_010886865.1">
    <property type="nucleotide sequence ID" value="XM_010888563.4"/>
</dbReference>
<gene>
    <name evidence="4" type="primary">CFAP97</name>
</gene>
<comment type="similarity">
    <text evidence="1">Belongs to the CFAP97 family.</text>
</comment>
<dbReference type="InterPro" id="IPR029488">
    <property type="entry name" value="Hmw/CFAP97"/>
</dbReference>